<reference evidence="1 2" key="1">
    <citation type="submission" date="2016-10" db="EMBL/GenBank/DDBJ databases">
        <title>Genome sequence of Streptomyces gilvigriseus MUSC 26.</title>
        <authorList>
            <person name="Lee L.-H."/>
            <person name="Ser H.-L."/>
        </authorList>
    </citation>
    <scope>NUCLEOTIDE SEQUENCE [LARGE SCALE GENOMIC DNA]</scope>
    <source>
        <strain evidence="1 2">MUSC 26</strain>
    </source>
</reference>
<organism evidence="1 2">
    <name type="scientific">Mangrovactinospora gilvigrisea</name>
    <dbReference type="NCBI Taxonomy" id="1428644"/>
    <lineage>
        <taxon>Bacteria</taxon>
        <taxon>Bacillati</taxon>
        <taxon>Actinomycetota</taxon>
        <taxon>Actinomycetes</taxon>
        <taxon>Kitasatosporales</taxon>
        <taxon>Streptomycetaceae</taxon>
        <taxon>Mangrovactinospora</taxon>
    </lineage>
</organism>
<keyword evidence="2" id="KW-1185">Reference proteome</keyword>
<protein>
    <submittedName>
        <fullName evidence="1">Uncharacterized protein</fullName>
    </submittedName>
</protein>
<dbReference type="OrthoDB" id="4119036at2"/>
<gene>
    <name evidence="1" type="ORF">BIV57_00220</name>
</gene>
<accession>A0A1J7BLH5</accession>
<dbReference type="AlphaFoldDB" id="A0A1J7BLH5"/>
<name>A0A1J7BLH5_9ACTN</name>
<sequence length="172" mass="18845">MNLPVDYPAEKLTVEQIAQVAALSAALNARYADQGHLLDLMAGLPAPEADGQESGDREEFWFRLFHASGTAMLLPANLKGLLLYALRGEAGLAGQWLGALQEMDQAQRKAAAEVIGEGLLAEADFRGDPPGQLGELWLRDVEATAWRVLYADRRADRGPADREAFRDMWRAV</sequence>
<comment type="caution">
    <text evidence="1">The sequence shown here is derived from an EMBL/GenBank/DDBJ whole genome shotgun (WGS) entry which is preliminary data.</text>
</comment>
<evidence type="ECO:0000313" key="2">
    <source>
        <dbReference type="Proteomes" id="UP000243342"/>
    </source>
</evidence>
<dbReference type="Proteomes" id="UP000243342">
    <property type="component" value="Unassembled WGS sequence"/>
</dbReference>
<evidence type="ECO:0000313" key="1">
    <source>
        <dbReference type="EMBL" id="OIV39502.1"/>
    </source>
</evidence>
<dbReference type="EMBL" id="MLCF01000002">
    <property type="protein sequence ID" value="OIV39502.1"/>
    <property type="molecule type" value="Genomic_DNA"/>
</dbReference>
<proteinExistence type="predicted"/>